<reference evidence="2" key="1">
    <citation type="submission" date="2022-11" db="UniProtKB">
        <authorList>
            <consortium name="WormBaseParasite"/>
        </authorList>
    </citation>
    <scope>IDENTIFICATION</scope>
</reference>
<dbReference type="Proteomes" id="UP000887579">
    <property type="component" value="Unplaced"/>
</dbReference>
<accession>A0AC34FR83</accession>
<protein>
    <submittedName>
        <fullName evidence="2">Tyrosine-protein kinase</fullName>
    </submittedName>
</protein>
<evidence type="ECO:0000313" key="2">
    <source>
        <dbReference type="WBParaSite" id="ES5_v2.g19940.t1"/>
    </source>
</evidence>
<organism evidence="1 2">
    <name type="scientific">Panagrolaimus sp. ES5</name>
    <dbReference type="NCBI Taxonomy" id="591445"/>
    <lineage>
        <taxon>Eukaryota</taxon>
        <taxon>Metazoa</taxon>
        <taxon>Ecdysozoa</taxon>
        <taxon>Nematoda</taxon>
        <taxon>Chromadorea</taxon>
        <taxon>Rhabditida</taxon>
        <taxon>Tylenchina</taxon>
        <taxon>Panagrolaimomorpha</taxon>
        <taxon>Panagrolaimoidea</taxon>
        <taxon>Panagrolaimidae</taxon>
        <taxon>Panagrolaimus</taxon>
    </lineage>
</organism>
<evidence type="ECO:0000313" key="1">
    <source>
        <dbReference type="Proteomes" id="UP000887579"/>
    </source>
</evidence>
<name>A0AC34FR83_9BILA</name>
<proteinExistence type="predicted"/>
<dbReference type="WBParaSite" id="ES5_v2.g19940.t1">
    <property type="protein sequence ID" value="ES5_v2.g19940.t1"/>
    <property type="gene ID" value="ES5_v2.g19940"/>
</dbReference>
<sequence>MCHCRLLPFQKPEQPLFQIPQKLSKNMSRKSAVVVPGSRETLKKMCPSEPRVKKYVYFFFELVTVFHHNHRTPQSQVEKTERSAATAMASTNKSNISFTNIPALNEEISKTLNYHQWYHGMMPRDEIEDLLKKDGDFLVRKTDVANKARYAISVYYNKRIRHILLNYDGMWWIRTAKKKTLIELIEHLVATKYAVQTDNAILITAVPRPDYYILHEHIELGKKLGGGAFGDVHCGIWKKGYGESVEVAIKKLKGMMHKKERCEFVKEARIMRKFKHPNLVQLIGVAPNETPLMIVLELCPGGSLQSHLKKHTDLKQDQLTAYCIDACRGMCYLSLRKVIHRDIAARNCLLGKNDKCKISDFGLSVANADILKLDKLKSMPVRWLSPETLKKGEFSTKSDVWAFGVMIWEVFTYCKNDPFPGLTNQEARAKIVSEKEPMTAPEGTPSLVAHVMKMCFTQDSSKRPDFEMLLRLLSPKETPPTKDD</sequence>